<dbReference type="RefSeq" id="XP_042137719.1">
    <property type="nucleotide sequence ID" value="XM_042281785.1"/>
</dbReference>
<dbReference type="GO" id="GO:0001580">
    <property type="term" value="P:detection of chemical stimulus involved in sensory perception of bitter taste"/>
    <property type="evidence" value="ECO:0007669"/>
    <property type="project" value="TreeGrafter"/>
</dbReference>
<feature type="transmembrane region" description="Helical" evidence="9">
    <location>
        <begin position="437"/>
        <end position="454"/>
    </location>
</feature>
<dbReference type="CTD" id="83597"/>
<keyword evidence="6 9" id="KW-1133">Transmembrane helix</keyword>
<evidence type="ECO:0000256" key="6">
    <source>
        <dbReference type="ARBA" id="ARBA00022989"/>
    </source>
</evidence>
<dbReference type="RefSeq" id="XP_042137721.1">
    <property type="nucleotide sequence ID" value="XM_042281787.1"/>
</dbReference>
<keyword evidence="7 9" id="KW-0472">Membrane</keyword>
<dbReference type="PANTHER" id="PTHR14402">
    <property type="entry name" value="RECEPTOR TRANSPORTING PROTEIN"/>
    <property type="match status" value="1"/>
</dbReference>
<name>A0A8C8VWH3_PERMB</name>
<dbReference type="SMART" id="SM01328">
    <property type="entry name" value="zf-3CxxC"/>
    <property type="match status" value="1"/>
</dbReference>
<keyword evidence="2 9" id="KW-0812">Transmembrane</keyword>
<dbReference type="RefSeq" id="XP_042137722.1">
    <property type="nucleotide sequence ID" value="XM_042281788.1"/>
</dbReference>
<dbReference type="GO" id="GO:0031849">
    <property type="term" value="F:olfactory receptor binding"/>
    <property type="evidence" value="ECO:0007669"/>
    <property type="project" value="TreeGrafter"/>
</dbReference>
<dbReference type="InterPro" id="IPR026096">
    <property type="entry name" value="R-trans_p"/>
</dbReference>
<dbReference type="InterPro" id="IPR027377">
    <property type="entry name" value="ZAR1/RTP1-5-like_Znf-3CxxC"/>
</dbReference>
<evidence type="ECO:0000256" key="9">
    <source>
        <dbReference type="SAM" id="Phobius"/>
    </source>
</evidence>
<evidence type="ECO:0000256" key="4">
    <source>
        <dbReference type="ARBA" id="ARBA00022771"/>
    </source>
</evidence>
<reference evidence="11" key="3">
    <citation type="submission" date="2025-09" db="UniProtKB">
        <authorList>
            <consortium name="Ensembl"/>
        </authorList>
    </citation>
    <scope>IDENTIFICATION</scope>
</reference>
<organism evidence="11 12">
    <name type="scientific">Peromyscus maniculatus bairdii</name>
    <name type="common">Prairie deer mouse</name>
    <dbReference type="NCBI Taxonomy" id="230844"/>
    <lineage>
        <taxon>Eukaryota</taxon>
        <taxon>Metazoa</taxon>
        <taxon>Chordata</taxon>
        <taxon>Craniata</taxon>
        <taxon>Vertebrata</taxon>
        <taxon>Euteleostomi</taxon>
        <taxon>Mammalia</taxon>
        <taxon>Eutheria</taxon>
        <taxon>Euarchontoglires</taxon>
        <taxon>Glires</taxon>
        <taxon>Rodentia</taxon>
        <taxon>Myomorpha</taxon>
        <taxon>Muroidea</taxon>
        <taxon>Cricetidae</taxon>
        <taxon>Neotominae</taxon>
        <taxon>Peromyscus</taxon>
    </lineage>
</organism>
<dbReference type="Ensembl" id="ENSPEMT00000020053.2">
    <property type="protein sequence ID" value="ENSPEMP00000015749.2"/>
    <property type="gene ID" value="ENSPEMG00000015192.2"/>
</dbReference>
<evidence type="ECO:0000256" key="8">
    <source>
        <dbReference type="SAM" id="MobiDB-lite"/>
    </source>
</evidence>
<dbReference type="GeneTree" id="ENSGT00940000162454"/>
<keyword evidence="5" id="KW-0862">Zinc</keyword>
<evidence type="ECO:0000313" key="12">
    <source>
        <dbReference type="Proteomes" id="UP000694547"/>
    </source>
</evidence>
<dbReference type="GO" id="GO:0006612">
    <property type="term" value="P:protein targeting to membrane"/>
    <property type="evidence" value="ECO:0007669"/>
    <property type="project" value="TreeGrafter"/>
</dbReference>
<dbReference type="Pfam" id="PF13695">
    <property type="entry name" value="Zn_ribbon_3CxxC"/>
    <property type="match status" value="1"/>
</dbReference>
<dbReference type="AlphaFoldDB" id="A0A8C8VWH3"/>
<feature type="compositionally biased region" description="Polar residues" evidence="8">
    <location>
        <begin position="181"/>
        <end position="205"/>
    </location>
</feature>
<comment type="subcellular location">
    <subcellularLocation>
        <location evidence="1">Membrane</location>
        <topology evidence="1">Single-pass membrane protein</topology>
    </subcellularLocation>
</comment>
<evidence type="ECO:0000256" key="3">
    <source>
        <dbReference type="ARBA" id="ARBA00022723"/>
    </source>
</evidence>
<dbReference type="GO" id="GO:0016020">
    <property type="term" value="C:membrane"/>
    <property type="evidence" value="ECO:0007669"/>
    <property type="project" value="UniProtKB-SubCell"/>
</dbReference>
<proteinExistence type="predicted"/>
<keyword evidence="4" id="KW-0863">Zinc-finger</keyword>
<dbReference type="GO" id="GO:0005737">
    <property type="term" value="C:cytoplasm"/>
    <property type="evidence" value="ECO:0007669"/>
    <property type="project" value="TreeGrafter"/>
</dbReference>
<reference evidence="11 12" key="1">
    <citation type="submission" date="2018-10" db="EMBL/GenBank/DDBJ databases">
        <title>Improved assembly of the deer mouse Peromyscus maniculatus genome.</title>
        <authorList>
            <person name="Lassance J.-M."/>
            <person name="Hoekstra H.E."/>
        </authorList>
    </citation>
    <scope>NUCLEOTIDE SEQUENCE [LARGE SCALE GENOMIC DNA]</scope>
</reference>
<protein>
    <submittedName>
        <fullName evidence="11">Receptor transporter protein 3</fullName>
    </submittedName>
</protein>
<dbReference type="RefSeq" id="XP_042137718.1">
    <property type="nucleotide sequence ID" value="XM_042281784.1"/>
</dbReference>
<feature type="compositionally biased region" description="Polar residues" evidence="8">
    <location>
        <begin position="230"/>
        <end position="268"/>
    </location>
</feature>
<keyword evidence="3" id="KW-0479">Metal-binding</keyword>
<dbReference type="RefSeq" id="XP_042137720.1">
    <property type="nucleotide sequence ID" value="XM_042281786.1"/>
</dbReference>
<dbReference type="OrthoDB" id="8121437at2759"/>
<dbReference type="PANTHER" id="PTHR14402:SF9">
    <property type="entry name" value="RECEPTOR-TRANSPORTING PROTEIN 3"/>
    <property type="match status" value="1"/>
</dbReference>
<gene>
    <name evidence="11" type="primary">Rtp3</name>
</gene>
<feature type="compositionally biased region" description="Low complexity" evidence="8">
    <location>
        <begin position="290"/>
        <end position="314"/>
    </location>
</feature>
<evidence type="ECO:0000256" key="7">
    <source>
        <dbReference type="ARBA" id="ARBA00023136"/>
    </source>
</evidence>
<dbReference type="Proteomes" id="UP000694547">
    <property type="component" value="Chromosome 7"/>
</dbReference>
<feature type="compositionally biased region" description="Basic and acidic residues" evidence="8">
    <location>
        <begin position="206"/>
        <end position="217"/>
    </location>
</feature>
<accession>A0A8C8VWH3</accession>
<dbReference type="GO" id="GO:0008270">
    <property type="term" value="F:zinc ion binding"/>
    <property type="evidence" value="ECO:0007669"/>
    <property type="project" value="UniProtKB-KW"/>
</dbReference>
<reference evidence="11" key="2">
    <citation type="submission" date="2025-08" db="UniProtKB">
        <authorList>
            <consortium name="Ensembl"/>
        </authorList>
    </citation>
    <scope>IDENTIFICATION</scope>
</reference>
<evidence type="ECO:0000256" key="5">
    <source>
        <dbReference type="ARBA" id="ARBA00022833"/>
    </source>
</evidence>
<evidence type="ECO:0000256" key="2">
    <source>
        <dbReference type="ARBA" id="ARBA00022692"/>
    </source>
</evidence>
<sequence>MMEDIELWQQVFQELIQEVKPWHKWTLTQDNGLLPDVLKPGWMQYQQKTFARFHCSCCSRSWASGCVLTIFHMHWCEKKGQGQVKMRVFAQRCNKCPEPPFAAPEFTWDNISRILNNLLFRILKKCYGEGFKQMDEIPLHGDTSLQGPHDSSNCEACLQGFCAQSGSGLASKPPARPLSPTPSKTTREPQVTTICSDDPRSQTSSKVEKPQASKVDPKASNPPKAALKVSHTSHPSTSILTIQQLSRVSSPTPTCVTQMPSPVKSSTAADAGKKTRSKTPKALPPPSSVVPPTSSSVVPPTSSSVVPPTSSSVVPPTFSSVVPPTSSSVVPPTSSLFVLPTSSLFVPPTRSFAPPTSSLFVPPTSSFVPPPHSYVVPDSWRPPANTACQVERSSHIHPPRESCREACCEACCEDFCDCGRACCRGFCNCLSRKPCQSLVFLFIVAVIVTLYIKYGI</sequence>
<feature type="region of interest" description="Disordered" evidence="8">
    <location>
        <begin position="167"/>
        <end position="314"/>
    </location>
</feature>
<feature type="domain" description="3CxxC-type" evidence="10">
    <location>
        <begin position="48"/>
        <end position="160"/>
    </location>
</feature>
<evidence type="ECO:0000256" key="1">
    <source>
        <dbReference type="ARBA" id="ARBA00004167"/>
    </source>
</evidence>
<dbReference type="GO" id="GO:0051205">
    <property type="term" value="P:protein insertion into membrane"/>
    <property type="evidence" value="ECO:0007669"/>
    <property type="project" value="TreeGrafter"/>
</dbReference>
<evidence type="ECO:0000259" key="10">
    <source>
        <dbReference type="SMART" id="SM01328"/>
    </source>
</evidence>
<keyword evidence="12" id="KW-1185">Reference proteome</keyword>
<evidence type="ECO:0000313" key="11">
    <source>
        <dbReference type="Ensembl" id="ENSPEMP00000015749.2"/>
    </source>
</evidence>